<gene>
    <name evidence="9" type="ORF">LOD99_4233</name>
</gene>
<keyword evidence="2 6" id="KW-0489">Methyltransferase</keyword>
<keyword evidence="3 6" id="KW-0808">Transferase</keyword>
<dbReference type="FunFam" id="3.40.50.150:FF:000003">
    <property type="entry name" value="Blast:Protein arginine N-methyltransferase 1"/>
    <property type="match status" value="1"/>
</dbReference>
<dbReference type="PANTHER" id="PTHR11006">
    <property type="entry name" value="PROTEIN ARGININE N-METHYLTRANSFERASE"/>
    <property type="match status" value="1"/>
</dbReference>
<dbReference type="FunFam" id="2.70.160.11:FF:000001">
    <property type="entry name" value="Blast:Protein arginine N-methyltransferase 1"/>
    <property type="match status" value="1"/>
</dbReference>
<comment type="catalytic activity">
    <reaction evidence="5">
        <text>L-arginyl-[protein] + S-adenosyl-L-methionine = N(omega)-methyl-L-arginyl-[protein] + S-adenosyl-L-homocysteine + H(+)</text>
        <dbReference type="Rhea" id="RHEA:48100"/>
        <dbReference type="Rhea" id="RHEA-COMP:10532"/>
        <dbReference type="Rhea" id="RHEA-COMP:11990"/>
        <dbReference type="ChEBI" id="CHEBI:15378"/>
        <dbReference type="ChEBI" id="CHEBI:29965"/>
        <dbReference type="ChEBI" id="CHEBI:57856"/>
        <dbReference type="ChEBI" id="CHEBI:59789"/>
        <dbReference type="ChEBI" id="CHEBI:65280"/>
    </reaction>
    <physiologicalReaction direction="left-to-right" evidence="5">
        <dbReference type="Rhea" id="RHEA:48101"/>
    </physiologicalReaction>
</comment>
<dbReference type="InterPro" id="IPR025799">
    <property type="entry name" value="Arg_MeTrfase"/>
</dbReference>
<keyword evidence="4 6" id="KW-0949">S-adenosyl-L-methionine</keyword>
<dbReference type="EMBL" id="JAKMXF010000297">
    <property type="protein sequence ID" value="KAI6652847.1"/>
    <property type="molecule type" value="Genomic_DNA"/>
</dbReference>
<evidence type="ECO:0000256" key="5">
    <source>
        <dbReference type="ARBA" id="ARBA00049303"/>
    </source>
</evidence>
<evidence type="ECO:0000256" key="1">
    <source>
        <dbReference type="ARBA" id="ARBA00011925"/>
    </source>
</evidence>
<comment type="caution">
    <text evidence="9">The sequence shown here is derived from an EMBL/GenBank/DDBJ whole genome shotgun (WGS) entry which is preliminary data.</text>
</comment>
<evidence type="ECO:0000313" key="9">
    <source>
        <dbReference type="EMBL" id="KAI6652847.1"/>
    </source>
</evidence>
<dbReference type="Pfam" id="PF06325">
    <property type="entry name" value="PrmA"/>
    <property type="match status" value="1"/>
</dbReference>
<dbReference type="SUPFAM" id="SSF53335">
    <property type="entry name" value="S-adenosyl-L-methionine-dependent methyltransferases"/>
    <property type="match status" value="1"/>
</dbReference>
<dbReference type="Gene3D" id="3.40.50.150">
    <property type="entry name" value="Vaccinia Virus protein VP39"/>
    <property type="match status" value="1"/>
</dbReference>
<dbReference type="GO" id="GO:0005634">
    <property type="term" value="C:nucleus"/>
    <property type="evidence" value="ECO:0007669"/>
    <property type="project" value="TreeGrafter"/>
</dbReference>
<accession>A0AAV7JVB7</accession>
<evidence type="ECO:0000256" key="3">
    <source>
        <dbReference type="ARBA" id="ARBA00022679"/>
    </source>
</evidence>
<dbReference type="EC" id="2.1.1.319" evidence="1"/>
<evidence type="ECO:0000256" key="7">
    <source>
        <dbReference type="SAM" id="MobiDB-lite"/>
    </source>
</evidence>
<dbReference type="PANTHER" id="PTHR11006:SF124">
    <property type="entry name" value="ARGININE METHYLTRANSFERASE 1-RELATED"/>
    <property type="match status" value="1"/>
</dbReference>
<evidence type="ECO:0000256" key="4">
    <source>
        <dbReference type="ARBA" id="ARBA00022691"/>
    </source>
</evidence>
<dbReference type="Gene3D" id="2.70.160.11">
    <property type="entry name" value="Hnrnp arginine n-methyltransferase1"/>
    <property type="match status" value="1"/>
</dbReference>
<dbReference type="InterPro" id="IPR029063">
    <property type="entry name" value="SAM-dependent_MTases_sf"/>
</dbReference>
<feature type="region of interest" description="Disordered" evidence="7">
    <location>
        <begin position="1"/>
        <end position="61"/>
    </location>
</feature>
<proteinExistence type="predicted"/>
<dbReference type="GO" id="GO:0042054">
    <property type="term" value="F:histone methyltransferase activity"/>
    <property type="evidence" value="ECO:0007669"/>
    <property type="project" value="TreeGrafter"/>
</dbReference>
<dbReference type="Pfam" id="PF22528">
    <property type="entry name" value="PRMT_C"/>
    <property type="match status" value="1"/>
</dbReference>
<protein>
    <recommendedName>
        <fullName evidence="1">type I protein arginine methyltransferase</fullName>
        <ecNumber evidence="1">2.1.1.319</ecNumber>
    </recommendedName>
</protein>
<dbReference type="Proteomes" id="UP001165289">
    <property type="component" value="Unassembled WGS sequence"/>
</dbReference>
<evidence type="ECO:0000256" key="6">
    <source>
        <dbReference type="PROSITE-ProRule" id="PRU01015"/>
    </source>
</evidence>
<dbReference type="GO" id="GO:0035242">
    <property type="term" value="F:protein-arginine omega-N asymmetric methyltransferase activity"/>
    <property type="evidence" value="ECO:0007669"/>
    <property type="project" value="UniProtKB-EC"/>
</dbReference>
<dbReference type="GO" id="GO:0032259">
    <property type="term" value="P:methylation"/>
    <property type="evidence" value="ECO:0007669"/>
    <property type="project" value="UniProtKB-KW"/>
</dbReference>
<feature type="domain" description="Protein arginine N-methyltransferase" evidence="8">
    <location>
        <begin position="213"/>
        <end position="377"/>
    </location>
</feature>
<name>A0AAV7JVB7_9METZ</name>
<dbReference type="PROSITE" id="PS51678">
    <property type="entry name" value="SAM_MT_PRMT"/>
    <property type="match status" value="1"/>
</dbReference>
<dbReference type="CDD" id="cd02440">
    <property type="entry name" value="AdoMet_MTases"/>
    <property type="match status" value="1"/>
</dbReference>
<reference evidence="9 10" key="1">
    <citation type="journal article" date="2023" name="BMC Biol.">
        <title>The compact genome of the sponge Oopsacas minuta (Hexactinellida) is lacking key metazoan core genes.</title>
        <authorList>
            <person name="Santini S."/>
            <person name="Schenkelaars Q."/>
            <person name="Jourda C."/>
            <person name="Duchesne M."/>
            <person name="Belahbib H."/>
            <person name="Rocher C."/>
            <person name="Selva M."/>
            <person name="Riesgo A."/>
            <person name="Vervoort M."/>
            <person name="Leys S.P."/>
            <person name="Kodjabachian L."/>
            <person name="Le Bivic A."/>
            <person name="Borchiellini C."/>
            <person name="Claverie J.M."/>
            <person name="Renard E."/>
        </authorList>
    </citation>
    <scope>NUCLEOTIDE SEQUENCE [LARGE SCALE GENOMIC DNA]</scope>
    <source>
        <strain evidence="9">SPO-2</strain>
    </source>
</reference>
<organism evidence="9 10">
    <name type="scientific">Oopsacas minuta</name>
    <dbReference type="NCBI Taxonomy" id="111878"/>
    <lineage>
        <taxon>Eukaryota</taxon>
        <taxon>Metazoa</taxon>
        <taxon>Porifera</taxon>
        <taxon>Hexactinellida</taxon>
        <taxon>Hexasterophora</taxon>
        <taxon>Lyssacinosida</taxon>
        <taxon>Leucopsacidae</taxon>
        <taxon>Oopsacas</taxon>
    </lineage>
</organism>
<dbReference type="InterPro" id="IPR055135">
    <property type="entry name" value="PRMT_dom"/>
</dbReference>
<keyword evidence="10" id="KW-1185">Reference proteome</keyword>
<evidence type="ECO:0000313" key="10">
    <source>
        <dbReference type="Proteomes" id="UP001165289"/>
    </source>
</evidence>
<dbReference type="AlphaFoldDB" id="A0AAV7JVB7"/>
<sequence length="391" mass="44916">MAKSVPSTKLLHPSPEALGESSEVCEPSSKLLKMDTDDVIPETDQSADPGAKEDGSSPEGPVNWELTSSDYYFDSYSHFGIHEEMLKDEVRTLTYRSSIINNRHLFKEKTVLDVGCGTGILGMFAVKAGAKLVIGVDCSSIIENARMIVRDNNMTDSVVLLRGKMEEVKLPVEKVDVIVSEWMGYCLFYESMLNTVIFARDKYLKEGGVMMPDRALLYLCGIEDGNYKEEKIEWWRNVYGFNMSSIREMALHEPLVDVVDHRQVVTDYCNVKDVDLYTITEEELKGFESQFMIRLKRDDYVDAFVAFFRVEFTKCHKLLSINTSPESRYTHWKQTVFYLPEPLTAKAGEEIRGTFSICQNEKNKRDLDFKLHYSFQGELMQVENTQVYRMR</sequence>
<evidence type="ECO:0000259" key="8">
    <source>
        <dbReference type="Pfam" id="PF22528"/>
    </source>
</evidence>
<evidence type="ECO:0000256" key="2">
    <source>
        <dbReference type="ARBA" id="ARBA00022603"/>
    </source>
</evidence>